<dbReference type="GO" id="GO:0005886">
    <property type="term" value="C:plasma membrane"/>
    <property type="evidence" value="ECO:0007669"/>
    <property type="project" value="TreeGrafter"/>
</dbReference>
<comment type="similarity">
    <text evidence="2 6">Belongs to the anoctamin family.</text>
</comment>
<protein>
    <recommendedName>
        <fullName evidence="6">Anoctamin</fullName>
    </recommendedName>
</protein>
<feature type="transmembrane region" description="Helical" evidence="6">
    <location>
        <begin position="265"/>
        <end position="282"/>
    </location>
</feature>
<reference evidence="8" key="1">
    <citation type="submission" date="2021-02" db="EMBL/GenBank/DDBJ databases">
        <authorList>
            <person name="Nowell W R."/>
        </authorList>
    </citation>
    <scope>NUCLEOTIDE SEQUENCE</scope>
</reference>
<dbReference type="InterPro" id="IPR007632">
    <property type="entry name" value="Anoctamin"/>
</dbReference>
<dbReference type="Proteomes" id="UP000663852">
    <property type="component" value="Unassembled WGS sequence"/>
</dbReference>
<dbReference type="EMBL" id="CAJNOJ010000062">
    <property type="protein sequence ID" value="CAF1003723.1"/>
    <property type="molecule type" value="Genomic_DNA"/>
</dbReference>
<evidence type="ECO:0000313" key="8">
    <source>
        <dbReference type="EMBL" id="CAF1003723.1"/>
    </source>
</evidence>
<accession>A0A814H0L8</accession>
<dbReference type="GO" id="GO:0005254">
    <property type="term" value="F:chloride channel activity"/>
    <property type="evidence" value="ECO:0007669"/>
    <property type="project" value="TreeGrafter"/>
</dbReference>
<proteinExistence type="inferred from homology"/>
<feature type="transmembrane region" description="Helical" evidence="6">
    <location>
        <begin position="340"/>
        <end position="360"/>
    </location>
</feature>
<keyword evidence="5 6" id="KW-0472">Membrane</keyword>
<comment type="caution">
    <text evidence="8">The sequence shown here is derived from an EMBL/GenBank/DDBJ whole genome shotgun (WGS) entry which is preliminary data.</text>
</comment>
<dbReference type="Pfam" id="PF04547">
    <property type="entry name" value="Anoctamin"/>
    <property type="match status" value="1"/>
</dbReference>
<organism evidence="8 9">
    <name type="scientific">Adineta ricciae</name>
    <name type="common">Rotifer</name>
    <dbReference type="NCBI Taxonomy" id="249248"/>
    <lineage>
        <taxon>Eukaryota</taxon>
        <taxon>Metazoa</taxon>
        <taxon>Spiralia</taxon>
        <taxon>Gnathifera</taxon>
        <taxon>Rotifera</taxon>
        <taxon>Eurotatoria</taxon>
        <taxon>Bdelloidea</taxon>
        <taxon>Adinetida</taxon>
        <taxon>Adinetidae</taxon>
        <taxon>Adineta</taxon>
    </lineage>
</organism>
<evidence type="ECO:0000256" key="4">
    <source>
        <dbReference type="ARBA" id="ARBA00022989"/>
    </source>
</evidence>
<feature type="domain" description="Anoctamin transmembrane" evidence="7">
    <location>
        <begin position="225"/>
        <end position="649"/>
    </location>
</feature>
<feature type="transmembrane region" description="Helical" evidence="6">
    <location>
        <begin position="233"/>
        <end position="259"/>
    </location>
</feature>
<feature type="transmembrane region" description="Helical" evidence="6">
    <location>
        <begin position="431"/>
        <end position="449"/>
    </location>
</feature>
<dbReference type="PANTHER" id="PTHR12308:SF74">
    <property type="entry name" value="ANOCTAMIN"/>
    <property type="match status" value="1"/>
</dbReference>
<dbReference type="AlphaFoldDB" id="A0A814H0L8"/>
<comment type="caution">
    <text evidence="6">Lacks conserved residue(s) required for the propagation of feature annotation.</text>
</comment>
<gene>
    <name evidence="8" type="ORF">EDS130_LOCUS15018</name>
</gene>
<comment type="subcellular location">
    <subcellularLocation>
        <location evidence="1 6">Membrane</location>
        <topology evidence="1 6">Multi-pass membrane protein</topology>
    </subcellularLocation>
</comment>
<dbReference type="OrthoDB" id="296386at2759"/>
<dbReference type="InterPro" id="IPR049452">
    <property type="entry name" value="Anoctamin_TM"/>
</dbReference>
<dbReference type="PANTHER" id="PTHR12308">
    <property type="entry name" value="ANOCTAMIN"/>
    <property type="match status" value="1"/>
</dbReference>
<feature type="transmembrane region" description="Helical" evidence="6">
    <location>
        <begin position="527"/>
        <end position="550"/>
    </location>
</feature>
<evidence type="ECO:0000256" key="2">
    <source>
        <dbReference type="ARBA" id="ARBA00009671"/>
    </source>
</evidence>
<evidence type="ECO:0000256" key="3">
    <source>
        <dbReference type="ARBA" id="ARBA00022692"/>
    </source>
</evidence>
<evidence type="ECO:0000256" key="6">
    <source>
        <dbReference type="RuleBase" id="RU280814"/>
    </source>
</evidence>
<name>A0A814H0L8_ADIRI</name>
<evidence type="ECO:0000256" key="1">
    <source>
        <dbReference type="ARBA" id="ARBA00004141"/>
    </source>
</evidence>
<evidence type="ECO:0000259" key="7">
    <source>
        <dbReference type="Pfam" id="PF04547"/>
    </source>
</evidence>
<feature type="transmembrane region" description="Helical" evidence="6">
    <location>
        <begin position="456"/>
        <end position="474"/>
    </location>
</feature>
<sequence>MKKKERNEFCLCVWKDFQERDESFCGCFGKYDNTIYILRLLIASVLQLAPTTPAITKEWIIHRLTATHNEDEGAGLLARFERNTESRNSLIVIGATDERLLVGAEELRIQKWDTTKGGLADFLVADIEHFQNSENPGDILLKSEKQRIIFEEIQNLRPMKSEHAVPGVPTRSLSFEHDTIFTVLQDLKFIVNFFPLHDKEDIKLMEYDWFKSKTSIIKSQDIHKIRNYFGDNVAFYFAFLEFYTKALIPTSVLGILLSVLPFSDFTKYSFFCVFNVIWWTVFMERWKRLTNKLAYQWGTLDLQIFQRPRPPYYGDLQPSPITGRLEPLYPAWKRQVKKYLVSYPIVMGCLAFALTLYFTYYKIQQRTNASFPLENPSNPIETKVRRMLPSMVYSLSLIPVKLIYKNIATFLTDYENHRLQTAYENNLTSKLFIFFFVNSFVGLFYQAFFNVNYENVVQLLTTLVIINALILKFTEQVLPYVMKTVKKSQLDRSGSVDTKASEAIKQSKTLTPFEGTYGDYLTIFEQYGYIALFSAVFPWVAICGFINNIFELRADAFKYCYVYQRPFAQPASNIGSWHYAFDILSSIAIVTNTALIAMQPSVREYFSSYSTVEYILLFVAAEHILLAIKFAIDFAIPDVPHEVEIAQARSLYESSQALRRERRERKIDNGEKTITKL</sequence>
<evidence type="ECO:0000256" key="5">
    <source>
        <dbReference type="ARBA" id="ARBA00023136"/>
    </source>
</evidence>
<keyword evidence="4 6" id="KW-1133">Transmembrane helix</keyword>
<keyword evidence="3 6" id="KW-0812">Transmembrane</keyword>
<evidence type="ECO:0000313" key="9">
    <source>
        <dbReference type="Proteomes" id="UP000663852"/>
    </source>
</evidence>